<keyword evidence="2" id="KW-1185">Reference proteome</keyword>
<organism evidence="1 2">
    <name type="scientific">Tychonema bourrellyi FEM_GT703</name>
    <dbReference type="NCBI Taxonomy" id="2040638"/>
    <lineage>
        <taxon>Bacteria</taxon>
        <taxon>Bacillati</taxon>
        <taxon>Cyanobacteriota</taxon>
        <taxon>Cyanophyceae</taxon>
        <taxon>Oscillatoriophycideae</taxon>
        <taxon>Oscillatoriales</taxon>
        <taxon>Microcoleaceae</taxon>
        <taxon>Tychonema</taxon>
    </lineage>
</organism>
<gene>
    <name evidence="1" type="ORF">CP500_001150</name>
</gene>
<dbReference type="EMBL" id="NXIB02000003">
    <property type="protein sequence ID" value="PHX57276.1"/>
    <property type="molecule type" value="Genomic_DNA"/>
</dbReference>
<dbReference type="Proteomes" id="UP000226442">
    <property type="component" value="Unassembled WGS sequence"/>
</dbReference>
<evidence type="ECO:0000313" key="1">
    <source>
        <dbReference type="EMBL" id="PHX57276.1"/>
    </source>
</evidence>
<dbReference type="RefSeq" id="WP_096828264.1">
    <property type="nucleotide sequence ID" value="NZ_NXIB02000003.1"/>
</dbReference>
<accession>A0A2G4F698</accession>
<reference evidence="1" key="1">
    <citation type="submission" date="2017-10" db="EMBL/GenBank/DDBJ databases">
        <title>Draft genome sequence of the planktic cyanobacteria Tychonema bourrellyi isolated from alpine lentic freshwater.</title>
        <authorList>
            <person name="Tett A."/>
            <person name="Armanini F."/>
            <person name="Asnicar F."/>
            <person name="Boscaini A."/>
            <person name="Pasolli E."/>
            <person name="Zolfo M."/>
            <person name="Donati C."/>
            <person name="Salmaso N."/>
            <person name="Segata N."/>
        </authorList>
    </citation>
    <scope>NUCLEOTIDE SEQUENCE</scope>
    <source>
        <strain evidence="1">FEM_GT703</strain>
    </source>
</reference>
<protein>
    <submittedName>
        <fullName evidence="1">CopG family transcriptional regulator</fullName>
    </submittedName>
</protein>
<sequence>MSTYSEVLSQAQSLTPDEQQQLLEVLSALMRDRLTTQTQGKRSEIDAALIEMAQDPEYQAQVLQMEAEFAVASWEALQLGESPV</sequence>
<dbReference type="OrthoDB" id="464787at2"/>
<name>A0A2G4F698_9CYAN</name>
<comment type="caution">
    <text evidence="1">The sequence shown here is derived from an EMBL/GenBank/DDBJ whole genome shotgun (WGS) entry which is preliminary data.</text>
</comment>
<dbReference type="AlphaFoldDB" id="A0A2G4F698"/>
<proteinExistence type="predicted"/>
<evidence type="ECO:0000313" key="2">
    <source>
        <dbReference type="Proteomes" id="UP000226442"/>
    </source>
</evidence>